<keyword evidence="4" id="KW-1185">Reference proteome</keyword>
<accession>A0A4Q2DW83</accession>
<evidence type="ECO:0000313" key="3">
    <source>
        <dbReference type="EMBL" id="RXW24071.1"/>
    </source>
</evidence>
<dbReference type="Pfam" id="PF17667">
    <property type="entry name" value="Pkinase_fungal"/>
    <property type="match status" value="1"/>
</dbReference>
<sequence length="835" mass="93842">MLVEHQTLLRGAAGNTTTDDVVEYIKDELGMTPCVGLVPMLKALLVLQHQREVSLSASQSHVLEEGIQLHHISEEAKKNSEEQFYALLEAAVQYCNDPQRSASMKDSLRTSLSAKSELERCHPLIQALNTILLAFHDTNIGELHNGRDSLYVSNDPTILRSAPLSVAEDAPKARRYAIRKPDIVDPAKGHLKRLITENEHFTLAEWVDFIPHRQKEVNAAMKDAPMEKETTWDDSTHCWELKYREGLEEKDLLPFNHEYETAKILTDSGEYKATSSTPNLDVPSAVKPTKPFPRKEKENPGVSRIESPRSASGGHSSSSSTGGGSGGSSASGGSGSSSTGSSLGKRSRASPSVEPIGSKSIKDLDGNKKKTLSPDGQCTLYEIELLHSRWDRTHAIVILLEDNMLSLRWHDAQGYISTHPIDIVAQLPLLVVIILFFQRFGDRMRGNSGINLLEAEANGKKFKYVIPDDVHSGLELKGRRRVTATPLVERPPASAHSRYTRQNARAANAADCLPLDDDLFFKLSGWREHTRQSEGFVVQTAKERAVQLLGENAGDVLNHLPDIEHFENYPLFSTGYIRKCLGLGIGGARIPSSLLADRLAPLEEVEPDDFPLRMWEIIRCHYFLWQTGIAHVDISLWNLMVRTASDCATHFAVLNGFNLAAIMEPGQESPLKLGFERAGTKPFMALDLLSENDRSIKRMYFHDLEAMIWCMVWFWEPQPEWVSGSMRQVADNKAGASLLFKANNPPEWATDNEAEHLWTSVIRLLKVWIVSRPTTVEMVEVRQYFTDHDNLLLFHKHLPYPERQEKKDWDSRWMSRKLPVGDIITNTDWEDEGKN</sequence>
<feature type="compositionally biased region" description="Gly residues" evidence="1">
    <location>
        <begin position="321"/>
        <end position="335"/>
    </location>
</feature>
<feature type="compositionally biased region" description="Low complexity" evidence="1">
    <location>
        <begin position="310"/>
        <end position="320"/>
    </location>
</feature>
<organism evidence="3 4">
    <name type="scientific">Candolleomyces aberdarensis</name>
    <dbReference type="NCBI Taxonomy" id="2316362"/>
    <lineage>
        <taxon>Eukaryota</taxon>
        <taxon>Fungi</taxon>
        <taxon>Dikarya</taxon>
        <taxon>Basidiomycota</taxon>
        <taxon>Agaricomycotina</taxon>
        <taxon>Agaricomycetes</taxon>
        <taxon>Agaricomycetidae</taxon>
        <taxon>Agaricales</taxon>
        <taxon>Agaricineae</taxon>
        <taxon>Psathyrellaceae</taxon>
        <taxon>Candolleomyces</taxon>
    </lineage>
</organism>
<evidence type="ECO:0000256" key="1">
    <source>
        <dbReference type="SAM" id="MobiDB-lite"/>
    </source>
</evidence>
<dbReference type="AlphaFoldDB" id="A0A4Q2DW83"/>
<name>A0A4Q2DW83_9AGAR</name>
<protein>
    <recommendedName>
        <fullName evidence="2">Fungal-type protein kinase domain-containing protein</fullName>
    </recommendedName>
</protein>
<dbReference type="SUPFAM" id="SSF56112">
    <property type="entry name" value="Protein kinase-like (PK-like)"/>
    <property type="match status" value="1"/>
</dbReference>
<evidence type="ECO:0000259" key="2">
    <source>
        <dbReference type="Pfam" id="PF17667"/>
    </source>
</evidence>
<dbReference type="InterPro" id="IPR040976">
    <property type="entry name" value="Pkinase_fungal"/>
</dbReference>
<dbReference type="OrthoDB" id="5569250at2759"/>
<dbReference type="Proteomes" id="UP000290288">
    <property type="component" value="Unassembled WGS sequence"/>
</dbReference>
<comment type="caution">
    <text evidence="3">The sequence shown here is derived from an EMBL/GenBank/DDBJ whole genome shotgun (WGS) entry which is preliminary data.</text>
</comment>
<proteinExistence type="predicted"/>
<feature type="domain" description="Fungal-type protein kinase" evidence="2">
    <location>
        <begin position="617"/>
        <end position="714"/>
    </location>
</feature>
<reference evidence="3 4" key="1">
    <citation type="submission" date="2019-01" db="EMBL/GenBank/DDBJ databases">
        <title>Draft genome sequence of Psathyrella aberdarensis IHI B618.</title>
        <authorList>
            <person name="Buettner E."/>
            <person name="Kellner H."/>
        </authorList>
    </citation>
    <scope>NUCLEOTIDE SEQUENCE [LARGE SCALE GENOMIC DNA]</scope>
    <source>
        <strain evidence="3 4">IHI B618</strain>
    </source>
</reference>
<dbReference type="InterPro" id="IPR011009">
    <property type="entry name" value="Kinase-like_dom_sf"/>
</dbReference>
<evidence type="ECO:0000313" key="4">
    <source>
        <dbReference type="Proteomes" id="UP000290288"/>
    </source>
</evidence>
<dbReference type="EMBL" id="SDEE01000026">
    <property type="protein sequence ID" value="RXW24071.1"/>
    <property type="molecule type" value="Genomic_DNA"/>
</dbReference>
<gene>
    <name evidence="3" type="ORF">EST38_g1775</name>
</gene>
<feature type="region of interest" description="Disordered" evidence="1">
    <location>
        <begin position="269"/>
        <end position="371"/>
    </location>
</feature>